<dbReference type="GO" id="GO:0003677">
    <property type="term" value="F:DNA binding"/>
    <property type="evidence" value="ECO:0007669"/>
    <property type="project" value="UniProtKB-KW"/>
</dbReference>
<dbReference type="Gene3D" id="1.10.10.10">
    <property type="entry name" value="Winged helix-like DNA-binding domain superfamily/Winged helix DNA-binding domain"/>
    <property type="match status" value="1"/>
</dbReference>
<dbReference type="InterPro" id="IPR016032">
    <property type="entry name" value="Sig_transdc_resp-reg_C-effctor"/>
</dbReference>
<proteinExistence type="predicted"/>
<comment type="caution">
    <text evidence="1">The sequence shown here is derived from an EMBL/GenBank/DDBJ whole genome shotgun (WGS) entry which is preliminary data.</text>
</comment>
<dbReference type="InterPro" id="IPR036388">
    <property type="entry name" value="WH-like_DNA-bd_sf"/>
</dbReference>
<name>A0A840EYW8_9ACTN</name>
<gene>
    <name evidence="1" type="ORF">BKA16_000751</name>
</gene>
<keyword evidence="2" id="KW-1185">Reference proteome</keyword>
<accession>A0A840EYW8</accession>
<dbReference type="EMBL" id="JACIFP010000001">
    <property type="protein sequence ID" value="MBB4134199.1"/>
    <property type="molecule type" value="Genomic_DNA"/>
</dbReference>
<dbReference type="RefSeq" id="WP_183369404.1">
    <property type="nucleotide sequence ID" value="NZ_BAABHL010000105.1"/>
</dbReference>
<dbReference type="AlphaFoldDB" id="A0A840EYW8"/>
<evidence type="ECO:0000313" key="2">
    <source>
        <dbReference type="Proteomes" id="UP000551501"/>
    </source>
</evidence>
<dbReference type="Proteomes" id="UP000551501">
    <property type="component" value="Unassembled WGS sequence"/>
</dbReference>
<reference evidence="1 2" key="1">
    <citation type="submission" date="2020-08" db="EMBL/GenBank/DDBJ databases">
        <title>Sequencing the genomes of 1000 actinobacteria strains.</title>
        <authorList>
            <person name="Klenk H.-P."/>
        </authorList>
    </citation>
    <scope>NUCLEOTIDE SEQUENCE [LARGE SCALE GENOMIC DNA]</scope>
    <source>
        <strain evidence="1 2">DSM 45298</strain>
    </source>
</reference>
<protein>
    <submittedName>
        <fullName evidence="1">DNA-binding CsgD family transcriptional regulator</fullName>
    </submittedName>
</protein>
<sequence length="194" mass="20873">MTGRLDHSVGVLSSSSFEADMTVGWVLSLGYVARRVTVNDLRSGAPRPKILIVDGPSISADLPPTVTHGVRVIVVGESGTVTVAGGATVVRDDTDTAGVVQHWIARVLGDGGERVQMTRREQEVLATYVLGATVRETADLHYIAECTVRTHYRRVSRRYEEIGRPIANKAQLLLAMVADGWLRLDGSLGPSAQV</sequence>
<organism evidence="1 2">
    <name type="scientific">Gordonia humi</name>
    <dbReference type="NCBI Taxonomy" id="686429"/>
    <lineage>
        <taxon>Bacteria</taxon>
        <taxon>Bacillati</taxon>
        <taxon>Actinomycetota</taxon>
        <taxon>Actinomycetes</taxon>
        <taxon>Mycobacteriales</taxon>
        <taxon>Gordoniaceae</taxon>
        <taxon>Gordonia</taxon>
    </lineage>
</organism>
<evidence type="ECO:0000313" key="1">
    <source>
        <dbReference type="EMBL" id="MBB4134199.1"/>
    </source>
</evidence>
<keyword evidence="1" id="KW-0238">DNA-binding</keyword>
<dbReference type="GO" id="GO:0006355">
    <property type="term" value="P:regulation of DNA-templated transcription"/>
    <property type="evidence" value="ECO:0007669"/>
    <property type="project" value="InterPro"/>
</dbReference>
<dbReference type="SUPFAM" id="SSF46894">
    <property type="entry name" value="C-terminal effector domain of the bipartite response regulators"/>
    <property type="match status" value="1"/>
</dbReference>